<protein>
    <recommendedName>
        <fullName evidence="3">fructose-bisphosphate aldolase</fullName>
        <ecNumber evidence="3">4.1.2.13</ecNumber>
    </recommendedName>
</protein>
<dbReference type="Pfam" id="PF00274">
    <property type="entry name" value="Glycolytic"/>
    <property type="match status" value="1"/>
</dbReference>
<dbReference type="GO" id="GO:0006096">
    <property type="term" value="P:glycolytic process"/>
    <property type="evidence" value="ECO:0007669"/>
    <property type="project" value="UniProtKB-UniPathway"/>
</dbReference>
<dbReference type="Gene3D" id="3.20.20.70">
    <property type="entry name" value="Aldolase class I"/>
    <property type="match status" value="1"/>
</dbReference>
<sequence>MVVKGKGLLAADESTGTIRKRFEAIKLESTEEHRRVYRELLFTTPGAAEWISGVIFTTKRSARRPPTAGRLRST</sequence>
<name>T1CEZ9_9ZZZZ</name>
<dbReference type="GO" id="GO:0004332">
    <property type="term" value="F:fructose-bisphosphate aldolase activity"/>
    <property type="evidence" value="ECO:0007669"/>
    <property type="project" value="UniProtKB-EC"/>
</dbReference>
<evidence type="ECO:0000256" key="5">
    <source>
        <dbReference type="ARBA" id="ARBA00023239"/>
    </source>
</evidence>
<evidence type="ECO:0000256" key="1">
    <source>
        <dbReference type="ARBA" id="ARBA00004714"/>
    </source>
</evidence>
<evidence type="ECO:0000313" key="6">
    <source>
        <dbReference type="EMBL" id="EQD80178.1"/>
    </source>
</evidence>
<gene>
    <name evidence="6" type="ORF">B1A_01161</name>
</gene>
<dbReference type="SUPFAM" id="SSF51569">
    <property type="entry name" value="Aldolase"/>
    <property type="match status" value="1"/>
</dbReference>
<comment type="pathway">
    <text evidence="1">Carbohydrate degradation; glycolysis; D-glyceraldehyde 3-phosphate and glycerone phosphate from D-glucose: step 4/4.</text>
</comment>
<comment type="caution">
    <text evidence="6">The sequence shown here is derived from an EMBL/GenBank/DDBJ whole genome shotgun (WGS) entry which is preliminary data.</text>
</comment>
<reference evidence="6" key="2">
    <citation type="journal article" date="2014" name="ISME J.">
        <title>Microbial stratification in low pH oxic and suboxic macroscopic growths along an acid mine drainage.</title>
        <authorList>
            <person name="Mendez-Garcia C."/>
            <person name="Mesa V."/>
            <person name="Sprenger R.R."/>
            <person name="Richter M."/>
            <person name="Diez M.S."/>
            <person name="Solano J."/>
            <person name="Bargiela R."/>
            <person name="Golyshina O.V."/>
            <person name="Manteca A."/>
            <person name="Ramos J.L."/>
            <person name="Gallego J.R."/>
            <person name="Llorente I."/>
            <person name="Martins Dos Santos V.A."/>
            <person name="Jensen O.N."/>
            <person name="Pelaez A.I."/>
            <person name="Sanchez J."/>
            <person name="Ferrer M."/>
        </authorList>
    </citation>
    <scope>NUCLEOTIDE SEQUENCE</scope>
</reference>
<dbReference type="InterPro" id="IPR000741">
    <property type="entry name" value="FBA_I"/>
</dbReference>
<keyword evidence="4" id="KW-0324">Glycolysis</keyword>
<keyword evidence="5 6" id="KW-0456">Lyase</keyword>
<dbReference type="InterPro" id="IPR013785">
    <property type="entry name" value="Aldolase_TIM"/>
</dbReference>
<organism evidence="6">
    <name type="scientific">mine drainage metagenome</name>
    <dbReference type="NCBI Taxonomy" id="410659"/>
    <lineage>
        <taxon>unclassified sequences</taxon>
        <taxon>metagenomes</taxon>
        <taxon>ecological metagenomes</taxon>
    </lineage>
</organism>
<reference evidence="6" key="1">
    <citation type="submission" date="2013-08" db="EMBL/GenBank/DDBJ databases">
        <authorList>
            <person name="Mendez C."/>
            <person name="Richter M."/>
            <person name="Ferrer M."/>
            <person name="Sanchez J."/>
        </authorList>
    </citation>
    <scope>NUCLEOTIDE SEQUENCE</scope>
</reference>
<dbReference type="UniPathway" id="UPA00109">
    <property type="reaction ID" value="UER00183"/>
</dbReference>
<evidence type="ECO:0000256" key="3">
    <source>
        <dbReference type="ARBA" id="ARBA00013068"/>
    </source>
</evidence>
<dbReference type="EC" id="4.1.2.13" evidence="3"/>
<accession>T1CEZ9</accession>
<evidence type="ECO:0000256" key="2">
    <source>
        <dbReference type="ARBA" id="ARBA00010387"/>
    </source>
</evidence>
<comment type="similarity">
    <text evidence="2">Belongs to the class I fructose-bisphosphate aldolase family.</text>
</comment>
<dbReference type="PANTHER" id="PTHR11627">
    <property type="entry name" value="FRUCTOSE-BISPHOSPHATE ALDOLASE"/>
    <property type="match status" value="1"/>
</dbReference>
<evidence type="ECO:0000256" key="4">
    <source>
        <dbReference type="ARBA" id="ARBA00023152"/>
    </source>
</evidence>
<proteinExistence type="inferred from homology"/>
<dbReference type="EMBL" id="AUZX01000884">
    <property type="protein sequence ID" value="EQD80178.1"/>
    <property type="molecule type" value="Genomic_DNA"/>
</dbReference>
<dbReference type="AlphaFoldDB" id="T1CEZ9"/>